<keyword evidence="3" id="KW-0378">Hydrolase</keyword>
<evidence type="ECO:0000259" key="6">
    <source>
        <dbReference type="SMART" id="SM00477"/>
    </source>
</evidence>
<reference evidence="8 9" key="1">
    <citation type="submission" date="2019-07" db="EMBL/GenBank/DDBJ databases">
        <title>Draft genome assembly of a fouling barnacle, Amphibalanus amphitrite (Darwin, 1854): The first reference genome for Thecostraca.</title>
        <authorList>
            <person name="Kim W."/>
        </authorList>
    </citation>
    <scope>NUCLEOTIDE SEQUENCE [LARGE SCALE GENOMIC DNA]</scope>
    <source>
        <strain evidence="8">SNU_AA5</strain>
        <tissue evidence="8">Soma without cirri and trophi</tissue>
    </source>
</reference>
<dbReference type="GO" id="GO:0046872">
    <property type="term" value="F:metal ion binding"/>
    <property type="evidence" value="ECO:0007669"/>
    <property type="project" value="UniProtKB-KW"/>
</dbReference>
<dbReference type="SUPFAM" id="SSF54060">
    <property type="entry name" value="His-Me finger endonucleases"/>
    <property type="match status" value="1"/>
</dbReference>
<evidence type="ECO:0000313" key="9">
    <source>
        <dbReference type="Proteomes" id="UP000440578"/>
    </source>
</evidence>
<dbReference type="EMBL" id="VIIS01001582">
    <property type="protein sequence ID" value="KAF0296110.1"/>
    <property type="molecule type" value="Genomic_DNA"/>
</dbReference>
<dbReference type="SMART" id="SM00892">
    <property type="entry name" value="Endonuclease_NS"/>
    <property type="match status" value="1"/>
</dbReference>
<evidence type="ECO:0000256" key="1">
    <source>
        <dbReference type="ARBA" id="ARBA00010052"/>
    </source>
</evidence>
<proteinExistence type="inferred from homology"/>
<evidence type="ECO:0000256" key="4">
    <source>
        <dbReference type="PIRSR" id="PIRSR640255-1"/>
    </source>
</evidence>
<dbReference type="GO" id="GO:0005743">
    <property type="term" value="C:mitochondrial inner membrane"/>
    <property type="evidence" value="ECO:0007669"/>
    <property type="project" value="TreeGrafter"/>
</dbReference>
<dbReference type="Proteomes" id="UP000440578">
    <property type="component" value="Unassembled WGS sequence"/>
</dbReference>
<evidence type="ECO:0000259" key="7">
    <source>
        <dbReference type="SMART" id="SM00892"/>
    </source>
</evidence>
<keyword evidence="3" id="KW-0255">Endonuclease</keyword>
<evidence type="ECO:0000256" key="5">
    <source>
        <dbReference type="PIRSR" id="PIRSR640255-2"/>
    </source>
</evidence>
<dbReference type="Gene3D" id="3.40.570.10">
    <property type="entry name" value="Extracellular Endonuclease, subunit A"/>
    <property type="match status" value="1"/>
</dbReference>
<keyword evidence="2" id="KW-0540">Nuclease</keyword>
<keyword evidence="9" id="KW-1185">Reference proteome</keyword>
<feature type="domain" description="ENPP1-3/EXOG-like endonuclease/phosphodiesterase" evidence="6">
    <location>
        <begin position="25"/>
        <end position="231"/>
    </location>
</feature>
<evidence type="ECO:0000313" key="8">
    <source>
        <dbReference type="EMBL" id="KAF0296110.1"/>
    </source>
</evidence>
<dbReference type="GO" id="GO:0006309">
    <property type="term" value="P:apoptotic DNA fragmentation"/>
    <property type="evidence" value="ECO:0007669"/>
    <property type="project" value="TreeGrafter"/>
</dbReference>
<organism evidence="8 9">
    <name type="scientific">Amphibalanus amphitrite</name>
    <name type="common">Striped barnacle</name>
    <name type="synonym">Balanus amphitrite</name>
    <dbReference type="NCBI Taxonomy" id="1232801"/>
    <lineage>
        <taxon>Eukaryota</taxon>
        <taxon>Metazoa</taxon>
        <taxon>Ecdysozoa</taxon>
        <taxon>Arthropoda</taxon>
        <taxon>Crustacea</taxon>
        <taxon>Multicrustacea</taxon>
        <taxon>Cirripedia</taxon>
        <taxon>Thoracica</taxon>
        <taxon>Thoracicalcarea</taxon>
        <taxon>Balanomorpha</taxon>
        <taxon>Balanoidea</taxon>
        <taxon>Balanidae</taxon>
        <taxon>Amphibalaninae</taxon>
        <taxon>Amphibalanus</taxon>
    </lineage>
</organism>
<dbReference type="GO" id="GO:0000014">
    <property type="term" value="F:single-stranded DNA endodeoxyribonuclease activity"/>
    <property type="evidence" value="ECO:0007669"/>
    <property type="project" value="TreeGrafter"/>
</dbReference>
<evidence type="ECO:0000256" key="2">
    <source>
        <dbReference type="ARBA" id="ARBA00022722"/>
    </source>
</evidence>
<dbReference type="GO" id="GO:0004521">
    <property type="term" value="F:RNA endonuclease activity"/>
    <property type="evidence" value="ECO:0007669"/>
    <property type="project" value="TreeGrafter"/>
</dbReference>
<feature type="binding site" evidence="5">
    <location>
        <position position="119"/>
    </location>
    <ligand>
        <name>Mg(2+)</name>
        <dbReference type="ChEBI" id="CHEBI:18420"/>
        <note>catalytic</note>
    </ligand>
</feature>
<dbReference type="PANTHER" id="PTHR13966:SF5">
    <property type="entry name" value="ENDONUCLEASE G, MITOCHONDRIAL"/>
    <property type="match status" value="1"/>
</dbReference>
<gene>
    <name evidence="8" type="primary">exog</name>
    <name evidence="8" type="ORF">FJT64_006436</name>
</gene>
<dbReference type="InterPro" id="IPR040255">
    <property type="entry name" value="Non-specific_endonuclease"/>
</dbReference>
<comment type="similarity">
    <text evidence="1">Belongs to the DNA/RNA non-specific endonuclease family.</text>
</comment>
<evidence type="ECO:0000256" key="3">
    <source>
        <dbReference type="ARBA" id="ARBA00022759"/>
    </source>
</evidence>
<dbReference type="OrthoDB" id="5418055at2759"/>
<dbReference type="InterPro" id="IPR044925">
    <property type="entry name" value="His-Me_finger_sf"/>
</dbReference>
<feature type="domain" description="DNA/RNA non-specific endonuclease/pyrophosphatase/phosphodiesterase" evidence="7">
    <location>
        <begin position="24"/>
        <end position="231"/>
    </location>
</feature>
<dbReference type="PANTHER" id="PTHR13966">
    <property type="entry name" value="ENDONUCLEASE RELATED"/>
    <property type="match status" value="1"/>
</dbReference>
<keyword evidence="5" id="KW-0479">Metal-binding</keyword>
<dbReference type="InterPro" id="IPR001604">
    <property type="entry name" value="Endo_G_ENPP1-like_dom"/>
</dbReference>
<comment type="caution">
    <text evidence="8">The sequence shown here is derived from an EMBL/GenBank/DDBJ whole genome shotgun (WGS) entry which is preliminary data.</text>
</comment>
<dbReference type="AlphaFoldDB" id="A0A6A4VXF2"/>
<dbReference type="GO" id="GO:0003676">
    <property type="term" value="F:nucleic acid binding"/>
    <property type="evidence" value="ECO:0007669"/>
    <property type="project" value="InterPro"/>
</dbReference>
<protein>
    <submittedName>
        <fullName evidence="8">Nuclease EXOG, mitochondrial</fullName>
    </submittedName>
</protein>
<dbReference type="Pfam" id="PF01223">
    <property type="entry name" value="Endonuclease_NS"/>
    <property type="match status" value="1"/>
</dbReference>
<dbReference type="InterPro" id="IPR044929">
    <property type="entry name" value="DNA/RNA_non-sp_Endonuclease_sf"/>
</dbReference>
<feature type="active site" description="Proton acceptor" evidence="4">
    <location>
        <position position="89"/>
    </location>
</feature>
<dbReference type="SMART" id="SM00477">
    <property type="entry name" value="NUC"/>
    <property type="match status" value="1"/>
</dbReference>
<sequence length="241" mass="25968">MRLGSKVREILRLGAPRSGPLLLVSPGHVLGYDPLLKVARWVCERLVQDGSGSARAHGRRPGFRADPRLSPEAAARPFDLRGSGLNRGHLAAAANATCRRSLQFSFLMSNVVAQPAAVNGGVWRRLEGRTRALAASGPVWVTSGPLFVPRVEADGSVALHVPLVGAGRLPVPTHLFKLLVYPGKGVRLTSEAFVVRNEPENGAEALRECAVTVEELERLSGLRLLPRVRRSDLHQLTAADL</sequence>
<dbReference type="GO" id="GO:0005634">
    <property type="term" value="C:nucleus"/>
    <property type="evidence" value="ECO:0007669"/>
    <property type="project" value="TreeGrafter"/>
</dbReference>
<accession>A0A6A4VXF2</accession>
<name>A0A6A4VXF2_AMPAM</name>
<dbReference type="InterPro" id="IPR020821">
    <property type="entry name" value="ENPP1-3/EXOG-like_nuc-like"/>
</dbReference>